<dbReference type="VEuPathDB" id="FungiDB:MAPG_03435"/>
<reference evidence="2" key="4">
    <citation type="journal article" date="2015" name="G3 (Bethesda)">
        <title>Genome sequences of three phytopathogenic species of the Magnaporthaceae family of fungi.</title>
        <authorList>
            <person name="Okagaki L.H."/>
            <person name="Nunes C.C."/>
            <person name="Sailsbery J."/>
            <person name="Clay B."/>
            <person name="Brown D."/>
            <person name="John T."/>
            <person name="Oh Y."/>
            <person name="Young N."/>
            <person name="Fitzgerald M."/>
            <person name="Haas B.J."/>
            <person name="Zeng Q."/>
            <person name="Young S."/>
            <person name="Adiconis X."/>
            <person name="Fan L."/>
            <person name="Levin J.Z."/>
            <person name="Mitchell T.K."/>
            <person name="Okubara P.A."/>
            <person name="Farman M.L."/>
            <person name="Kohn L.M."/>
            <person name="Birren B."/>
            <person name="Ma L.-J."/>
            <person name="Dean R.A."/>
        </authorList>
    </citation>
    <scope>NUCLEOTIDE SEQUENCE</scope>
    <source>
        <strain evidence="2">ATCC 64411 / 73-15</strain>
    </source>
</reference>
<reference evidence="1" key="3">
    <citation type="submission" date="2011-03" db="EMBL/GenBank/DDBJ databases">
        <title>Annotation of Magnaporthe poae ATCC 64411.</title>
        <authorList>
            <person name="Ma L.-J."/>
            <person name="Dead R."/>
            <person name="Young S.K."/>
            <person name="Zeng Q."/>
            <person name="Gargeya S."/>
            <person name="Fitzgerald M."/>
            <person name="Haas B."/>
            <person name="Abouelleil A."/>
            <person name="Alvarado L."/>
            <person name="Arachchi H.M."/>
            <person name="Berlin A."/>
            <person name="Brown A."/>
            <person name="Chapman S.B."/>
            <person name="Chen Z."/>
            <person name="Dunbar C."/>
            <person name="Freedman E."/>
            <person name="Gearin G."/>
            <person name="Gellesch M."/>
            <person name="Goldberg J."/>
            <person name="Griggs A."/>
            <person name="Gujja S."/>
            <person name="Heiman D."/>
            <person name="Howarth C."/>
            <person name="Larson L."/>
            <person name="Lui A."/>
            <person name="MacDonald P.J.P."/>
            <person name="Mehta T."/>
            <person name="Montmayeur A."/>
            <person name="Murphy C."/>
            <person name="Neiman D."/>
            <person name="Pearson M."/>
            <person name="Priest M."/>
            <person name="Roberts A."/>
            <person name="Saif S."/>
            <person name="Shea T."/>
            <person name="Shenoy N."/>
            <person name="Sisk P."/>
            <person name="Stolte C."/>
            <person name="Sykes S."/>
            <person name="Yandava C."/>
            <person name="Wortman J."/>
            <person name="Nusbaum C."/>
            <person name="Birren B."/>
        </authorList>
    </citation>
    <scope>NUCLEOTIDE SEQUENCE</scope>
    <source>
        <strain evidence="1">ATCC 64411</strain>
    </source>
</reference>
<keyword evidence="3" id="KW-1185">Reference proteome</keyword>
<reference evidence="1" key="1">
    <citation type="submission" date="2010-05" db="EMBL/GenBank/DDBJ databases">
        <title>The Genome Sequence of Magnaporthe poae strain ATCC 64411.</title>
        <authorList>
            <consortium name="The Broad Institute Genome Sequencing Platform"/>
            <consortium name="Broad Institute Genome Sequencing Center for Infectious Disease"/>
            <person name="Ma L.-J."/>
            <person name="Dead R."/>
            <person name="Young S."/>
            <person name="Zeng Q."/>
            <person name="Koehrsen M."/>
            <person name="Alvarado L."/>
            <person name="Berlin A."/>
            <person name="Chapman S.B."/>
            <person name="Chen Z."/>
            <person name="Freedman E."/>
            <person name="Gellesch M."/>
            <person name="Goldberg J."/>
            <person name="Griggs A."/>
            <person name="Gujja S."/>
            <person name="Heilman E.R."/>
            <person name="Heiman D."/>
            <person name="Hepburn T."/>
            <person name="Howarth C."/>
            <person name="Jen D."/>
            <person name="Larson L."/>
            <person name="Mehta T."/>
            <person name="Neiman D."/>
            <person name="Pearson M."/>
            <person name="Roberts A."/>
            <person name="Saif S."/>
            <person name="Shea T."/>
            <person name="Shenoy N."/>
            <person name="Sisk P."/>
            <person name="Stolte C."/>
            <person name="Sykes S."/>
            <person name="Walk T."/>
            <person name="White J."/>
            <person name="Yandava C."/>
            <person name="Haas B."/>
            <person name="Nusbaum C."/>
            <person name="Birren B."/>
        </authorList>
    </citation>
    <scope>NUCLEOTIDE SEQUENCE</scope>
    <source>
        <strain evidence="1">ATCC 64411</strain>
    </source>
</reference>
<protein>
    <submittedName>
        <fullName evidence="1 2">Uncharacterized protein</fullName>
    </submittedName>
</protein>
<reference evidence="2" key="5">
    <citation type="submission" date="2015-06" db="UniProtKB">
        <authorList>
            <consortium name="EnsemblFungi"/>
        </authorList>
    </citation>
    <scope>IDENTIFICATION</scope>
    <source>
        <strain evidence="2">ATCC 64411</strain>
    </source>
</reference>
<organism evidence="2 3">
    <name type="scientific">Magnaporthiopsis poae (strain ATCC 64411 / 73-15)</name>
    <name type="common">Kentucky bluegrass fungus</name>
    <name type="synonym">Magnaporthe poae</name>
    <dbReference type="NCBI Taxonomy" id="644358"/>
    <lineage>
        <taxon>Eukaryota</taxon>
        <taxon>Fungi</taxon>
        <taxon>Dikarya</taxon>
        <taxon>Ascomycota</taxon>
        <taxon>Pezizomycotina</taxon>
        <taxon>Sordariomycetes</taxon>
        <taxon>Sordariomycetidae</taxon>
        <taxon>Magnaporthales</taxon>
        <taxon>Magnaporthaceae</taxon>
        <taxon>Magnaporthiopsis</taxon>
    </lineage>
</organism>
<dbReference type="EMBL" id="GL876967">
    <property type="protein sequence ID" value="KLU84391.1"/>
    <property type="molecule type" value="Genomic_DNA"/>
</dbReference>
<dbReference type="Gene3D" id="3.40.50.720">
    <property type="entry name" value="NAD(P)-binding Rossmann-like Domain"/>
    <property type="match status" value="1"/>
</dbReference>
<dbReference type="SUPFAM" id="SSF51735">
    <property type="entry name" value="NAD(P)-binding Rossmann-fold domains"/>
    <property type="match status" value="1"/>
</dbReference>
<sequence length="223" mass="24475">MKVIVTGCTGLVGGELVKECIANPAIEHIYALTRKPLSEAVTSHEKVTVILHDDFGTYPPELLSQLQGADACLWAIGGRVAQFPDVETARKVGVDYTLAAAKAFVEAKLAGEGKIFRMVFCSGWLAEWNQEKHLRFMEHTRKIKGQVEKGLADMADGQPDRFQSWFVRPGDIIPTNGSALRKMAISLSKGIVADKLAQAMVKILLDGYDRRILEPADIQKVLA</sequence>
<dbReference type="PANTHER" id="PTHR14097">
    <property type="entry name" value="OXIDOREDUCTASE HTATIP2"/>
    <property type="match status" value="1"/>
</dbReference>
<dbReference type="OrthoDB" id="3535423at2759"/>
<dbReference type="STRING" id="644358.A0A0C4DU04"/>
<evidence type="ECO:0000313" key="2">
    <source>
        <dbReference type="EnsemblFungi" id="MAPG_03435T0"/>
    </source>
</evidence>
<evidence type="ECO:0000313" key="3">
    <source>
        <dbReference type="Proteomes" id="UP000011715"/>
    </source>
</evidence>
<dbReference type="OMA" id="ETWILRP"/>
<gene>
    <name evidence="1" type="ORF">MAPG_03435</name>
</gene>
<dbReference type="AlphaFoldDB" id="A0A0C4DU04"/>
<name>A0A0C4DU04_MAGP6</name>
<dbReference type="PANTHER" id="PTHR14097:SF9">
    <property type="entry name" value="EPIMERASE, PUTATIVE (AFU_ORTHOLOGUE AFUA_8G07320)-RELATED"/>
    <property type="match status" value="1"/>
</dbReference>
<reference evidence="3" key="2">
    <citation type="submission" date="2010-05" db="EMBL/GenBank/DDBJ databases">
        <title>The genome sequence of Magnaporthe poae strain ATCC 64411.</title>
        <authorList>
            <person name="Ma L.-J."/>
            <person name="Dead R."/>
            <person name="Young S."/>
            <person name="Zeng Q."/>
            <person name="Koehrsen M."/>
            <person name="Alvarado L."/>
            <person name="Berlin A."/>
            <person name="Chapman S.B."/>
            <person name="Chen Z."/>
            <person name="Freedman E."/>
            <person name="Gellesch M."/>
            <person name="Goldberg J."/>
            <person name="Griggs A."/>
            <person name="Gujja S."/>
            <person name="Heilman E.R."/>
            <person name="Heiman D."/>
            <person name="Hepburn T."/>
            <person name="Howarth C."/>
            <person name="Jen D."/>
            <person name="Larson L."/>
            <person name="Mehta T."/>
            <person name="Neiman D."/>
            <person name="Pearson M."/>
            <person name="Roberts A."/>
            <person name="Saif S."/>
            <person name="Shea T."/>
            <person name="Shenoy N."/>
            <person name="Sisk P."/>
            <person name="Stolte C."/>
            <person name="Sykes S."/>
            <person name="Walk T."/>
            <person name="White J."/>
            <person name="Yandava C."/>
            <person name="Haas B."/>
            <person name="Nusbaum C."/>
            <person name="Birren B."/>
        </authorList>
    </citation>
    <scope>NUCLEOTIDE SEQUENCE [LARGE SCALE GENOMIC DNA]</scope>
    <source>
        <strain evidence="3">ATCC 64411 / 73-15</strain>
    </source>
</reference>
<dbReference type="EMBL" id="ADBL01000822">
    <property type="status" value="NOT_ANNOTATED_CDS"/>
    <property type="molecule type" value="Genomic_DNA"/>
</dbReference>
<dbReference type="EnsemblFungi" id="MAPG_03435T0">
    <property type="protein sequence ID" value="MAPG_03435T0"/>
    <property type="gene ID" value="MAPG_03435"/>
</dbReference>
<accession>A0A0C4DU04</accession>
<proteinExistence type="predicted"/>
<dbReference type="Proteomes" id="UP000011715">
    <property type="component" value="Unassembled WGS sequence"/>
</dbReference>
<dbReference type="InterPro" id="IPR036291">
    <property type="entry name" value="NAD(P)-bd_dom_sf"/>
</dbReference>
<evidence type="ECO:0000313" key="1">
    <source>
        <dbReference type="EMBL" id="KLU84391.1"/>
    </source>
</evidence>
<dbReference type="eggNOG" id="ENOG502S8IP">
    <property type="taxonomic scope" value="Eukaryota"/>
</dbReference>